<evidence type="ECO:0000256" key="5">
    <source>
        <dbReference type="SAM" id="MobiDB-lite"/>
    </source>
</evidence>
<dbReference type="Pfam" id="PF00172">
    <property type="entry name" value="Zn_clus"/>
    <property type="match status" value="1"/>
</dbReference>
<dbReference type="Gene3D" id="4.10.240.10">
    <property type="entry name" value="Zn(2)-C6 fungal-type DNA-binding domain"/>
    <property type="match status" value="1"/>
</dbReference>
<accession>A0AAF0YGG8</accession>
<feature type="compositionally biased region" description="Low complexity" evidence="5">
    <location>
        <begin position="815"/>
        <end position="830"/>
    </location>
</feature>
<keyword evidence="2" id="KW-0479">Metal-binding</keyword>
<feature type="compositionally biased region" description="Basic and acidic residues" evidence="5">
    <location>
        <begin position="834"/>
        <end position="898"/>
    </location>
</feature>
<dbReference type="PANTHER" id="PTHR46910">
    <property type="entry name" value="TRANSCRIPTION FACTOR PDR1"/>
    <property type="match status" value="1"/>
</dbReference>
<dbReference type="GO" id="GO:0005634">
    <property type="term" value="C:nucleus"/>
    <property type="evidence" value="ECO:0007669"/>
    <property type="project" value="UniProtKB-SubCell"/>
</dbReference>
<keyword evidence="3" id="KW-0238">DNA-binding</keyword>
<dbReference type="EMBL" id="CP086720">
    <property type="protein sequence ID" value="WOO86335.1"/>
    <property type="molecule type" value="Genomic_DNA"/>
</dbReference>
<name>A0AAF0YGG8_9TREE</name>
<feature type="compositionally biased region" description="Basic and acidic residues" evidence="5">
    <location>
        <begin position="924"/>
        <end position="963"/>
    </location>
</feature>
<feature type="compositionally biased region" description="Low complexity" evidence="5">
    <location>
        <begin position="8"/>
        <end position="55"/>
    </location>
</feature>
<feature type="region of interest" description="Disordered" evidence="5">
    <location>
        <begin position="195"/>
        <end position="229"/>
    </location>
</feature>
<evidence type="ECO:0000259" key="6">
    <source>
        <dbReference type="PROSITE" id="PS00463"/>
    </source>
</evidence>
<dbReference type="PROSITE" id="PS00463">
    <property type="entry name" value="ZN2_CY6_FUNGAL_1"/>
    <property type="match status" value="1"/>
</dbReference>
<sequence length="963" mass="104239">MLAPPSPDAASSSRSSHSLTPVAVTPATPAPASASASGSSSSPPAQAAAPAPTSADLNPADVRWKMAVACDVCRRRKVRCDGERPCSRCARADITCSFSLPKHIARRVEHANAAAGSASLTPAPTPPAPTAPVDTDAIRPTSSGSSRCAASKDGDLEVAAPPPRARKRSLSPTGLSPLREVKAKVASVESLLTVPAPSPRPRALSASDLPVRTAKPPPAPLPARRPSTEAVSTGPAHLLLVDADDQLVHAGPSSSLPLFTRLGLVSTIQVSEHGEDGAAEADGDFFTWHANRSIPLVAPLDDKVDYLDLLFDVCDIERMHALIGLHLNSPIFFPLLHGPSFLAEFAAVTRRRLLCTPQYGAFLMSILAATARLVPAAKDLLPAEERGDPGRQYYEFALYLMRISGSKLDIRYILALYHLALYTQGRELSAGVASSYIGEAIGLAYAAGLHKSYEGFNLDPITTQIRIRLFWGLYILDTSLAYAHGRPSLIKLSDCTIDLPAVEAIKRTEVVDQQERERAVSLAASIKMLDVFIVLGQVLPIINSPRQPKRSYHDDGTVPLTRSELFGRTAHRLDKIDSNLPAFLKLDKDKDPIGPKFLVLQGLKVNAAITFARVLIAREALVAELDAPPAPTPSEVHHLEPPVIISPTNPGAPRTPGKSLATRAAVRLSLSLIQIYSHFRHQGLLQHADYTAVTHLTAAAHTLLTGMVRSADVLHDHRSDLVSIVELLGALSARFPVAEAEARLIAEVGRRLDSGGKEVRGLALRMLARTDTQRPPAPVQVPQGSTVPLPPVAPPHPDLARRESGESNASNASRGSVLSFASSAGAASAVTERPVQHKHEDRGRDQTRAPLREFPRPHSHERTPSHEHHQYERREPERGGHHVHSDEGHSHRGDERGHSRQPSRDPLWIGGLPVPRLQISPTKHTHEREYYDDEERRDAAYQESHERGRGDWPRRPPLEQRAV</sequence>
<dbReference type="CDD" id="cd12148">
    <property type="entry name" value="fungal_TF_MHR"/>
    <property type="match status" value="1"/>
</dbReference>
<feature type="region of interest" description="Disordered" evidence="5">
    <location>
        <begin position="768"/>
        <end position="963"/>
    </location>
</feature>
<keyword evidence="8" id="KW-1185">Reference proteome</keyword>
<evidence type="ECO:0000313" key="7">
    <source>
        <dbReference type="EMBL" id="WOO86335.1"/>
    </source>
</evidence>
<dbReference type="SMART" id="SM00906">
    <property type="entry name" value="Fungal_trans"/>
    <property type="match status" value="1"/>
</dbReference>
<feature type="domain" description="Zn(2)-C6 fungal-type" evidence="6">
    <location>
        <begin position="69"/>
        <end position="96"/>
    </location>
</feature>
<dbReference type="SMART" id="SM00066">
    <property type="entry name" value="GAL4"/>
    <property type="match status" value="1"/>
</dbReference>
<dbReference type="SUPFAM" id="SSF57701">
    <property type="entry name" value="Zn2/Cys6 DNA-binding domain"/>
    <property type="match status" value="1"/>
</dbReference>
<dbReference type="Proteomes" id="UP000827549">
    <property type="component" value="Chromosome 7"/>
</dbReference>
<dbReference type="InterPro" id="IPR036864">
    <property type="entry name" value="Zn2-C6_fun-type_DNA-bd_sf"/>
</dbReference>
<organism evidence="7 8">
    <name type="scientific">Vanrija pseudolonga</name>
    <dbReference type="NCBI Taxonomy" id="143232"/>
    <lineage>
        <taxon>Eukaryota</taxon>
        <taxon>Fungi</taxon>
        <taxon>Dikarya</taxon>
        <taxon>Basidiomycota</taxon>
        <taxon>Agaricomycotina</taxon>
        <taxon>Tremellomycetes</taxon>
        <taxon>Trichosporonales</taxon>
        <taxon>Trichosporonaceae</taxon>
        <taxon>Vanrija</taxon>
    </lineage>
</organism>
<dbReference type="CDD" id="cd00067">
    <property type="entry name" value="GAL4"/>
    <property type="match status" value="1"/>
</dbReference>
<dbReference type="GeneID" id="87812977"/>
<evidence type="ECO:0000256" key="1">
    <source>
        <dbReference type="ARBA" id="ARBA00004123"/>
    </source>
</evidence>
<feature type="region of interest" description="Disordered" evidence="5">
    <location>
        <begin position="1"/>
        <end position="60"/>
    </location>
</feature>
<dbReference type="InterPro" id="IPR050987">
    <property type="entry name" value="AtrR-like"/>
</dbReference>
<comment type="subcellular location">
    <subcellularLocation>
        <location evidence="1">Nucleus</location>
    </subcellularLocation>
</comment>
<protein>
    <submittedName>
        <fullName evidence="7">Purtative transcriptional regulatory protein</fullName>
    </submittedName>
</protein>
<evidence type="ECO:0000256" key="4">
    <source>
        <dbReference type="ARBA" id="ARBA00023242"/>
    </source>
</evidence>
<proteinExistence type="predicted"/>
<feature type="compositionally biased region" description="Pro residues" evidence="5">
    <location>
        <begin position="788"/>
        <end position="797"/>
    </location>
</feature>
<dbReference type="GO" id="GO:0000981">
    <property type="term" value="F:DNA-binding transcription factor activity, RNA polymerase II-specific"/>
    <property type="evidence" value="ECO:0007669"/>
    <property type="project" value="InterPro"/>
</dbReference>
<dbReference type="InterPro" id="IPR007219">
    <property type="entry name" value="XnlR_reg_dom"/>
</dbReference>
<feature type="region of interest" description="Disordered" evidence="5">
    <location>
        <begin position="632"/>
        <end position="657"/>
    </location>
</feature>
<gene>
    <name evidence="7" type="primary">SPAC3C7.04_0</name>
    <name evidence="7" type="ORF">LOC62_07G009816</name>
</gene>
<reference evidence="7" key="1">
    <citation type="submission" date="2023-10" db="EMBL/GenBank/DDBJ databases">
        <authorList>
            <person name="Noh H."/>
        </authorList>
    </citation>
    <scope>NUCLEOTIDE SEQUENCE</scope>
    <source>
        <strain evidence="7">DUCC4014</strain>
    </source>
</reference>
<dbReference type="RefSeq" id="XP_062632361.1">
    <property type="nucleotide sequence ID" value="XM_062776377.1"/>
</dbReference>
<keyword evidence="4" id="KW-0539">Nucleus</keyword>
<dbReference type="AlphaFoldDB" id="A0AAF0YGG8"/>
<dbReference type="GO" id="GO:0003677">
    <property type="term" value="F:DNA binding"/>
    <property type="evidence" value="ECO:0007669"/>
    <property type="project" value="UniProtKB-KW"/>
</dbReference>
<dbReference type="GO" id="GO:0008270">
    <property type="term" value="F:zinc ion binding"/>
    <property type="evidence" value="ECO:0007669"/>
    <property type="project" value="InterPro"/>
</dbReference>
<dbReference type="Pfam" id="PF04082">
    <property type="entry name" value="Fungal_trans"/>
    <property type="match status" value="1"/>
</dbReference>
<dbReference type="GO" id="GO:0006351">
    <property type="term" value="P:DNA-templated transcription"/>
    <property type="evidence" value="ECO:0007669"/>
    <property type="project" value="InterPro"/>
</dbReference>
<feature type="region of interest" description="Disordered" evidence="5">
    <location>
        <begin position="115"/>
        <end position="176"/>
    </location>
</feature>
<dbReference type="PANTHER" id="PTHR46910:SF3">
    <property type="entry name" value="HALOTOLERANCE PROTEIN 9-RELATED"/>
    <property type="match status" value="1"/>
</dbReference>
<dbReference type="InterPro" id="IPR001138">
    <property type="entry name" value="Zn2Cys6_DnaBD"/>
</dbReference>
<evidence type="ECO:0000256" key="2">
    <source>
        <dbReference type="ARBA" id="ARBA00022723"/>
    </source>
</evidence>
<evidence type="ECO:0000313" key="8">
    <source>
        <dbReference type="Proteomes" id="UP000827549"/>
    </source>
</evidence>
<evidence type="ECO:0000256" key="3">
    <source>
        <dbReference type="ARBA" id="ARBA00023125"/>
    </source>
</evidence>
<feature type="compositionally biased region" description="Low complexity" evidence="5">
    <location>
        <begin position="201"/>
        <end position="214"/>
    </location>
</feature>